<feature type="region of interest" description="Disordered" evidence="1">
    <location>
        <begin position="141"/>
        <end position="163"/>
    </location>
</feature>
<feature type="compositionally biased region" description="Basic and acidic residues" evidence="1">
    <location>
        <begin position="151"/>
        <end position="160"/>
    </location>
</feature>
<evidence type="ECO:0000313" key="3">
    <source>
        <dbReference type="EMBL" id="KAK1758781.1"/>
    </source>
</evidence>
<proteinExistence type="predicted"/>
<protein>
    <submittedName>
        <fullName evidence="3">Uncharacterized protein</fullName>
    </submittedName>
</protein>
<organism evidence="3 4">
    <name type="scientific">Echria macrotheca</name>
    <dbReference type="NCBI Taxonomy" id="438768"/>
    <lineage>
        <taxon>Eukaryota</taxon>
        <taxon>Fungi</taxon>
        <taxon>Dikarya</taxon>
        <taxon>Ascomycota</taxon>
        <taxon>Pezizomycotina</taxon>
        <taxon>Sordariomycetes</taxon>
        <taxon>Sordariomycetidae</taxon>
        <taxon>Sordariales</taxon>
        <taxon>Schizotheciaceae</taxon>
        <taxon>Echria</taxon>
    </lineage>
</organism>
<feature type="transmembrane region" description="Helical" evidence="2">
    <location>
        <begin position="382"/>
        <end position="409"/>
    </location>
</feature>
<sequence>MITFVPTCTLPTGPSLVQDPDIRSTWDILRSSFAVIFLCTWSILRLNVPAQLRDEQHSNRWRRYLTKLGRTLYEVQRKAKWTIMTMLLPELVLGCALESYLGARESARAINEAMQREGSESKWTLTHSMYANMGGFVIRFPSPPAPSPPPADERQPEEGNKGGAVRKWLDDFAHHNKRYHRLRGHLDWDVHPAHCALAQTLLSSVPPTNPRANEHKVLPHRLGLISLPFTLAASEIHDKSKDDALVKTVAMLKVGLLAVDLARRAAARIPASQVEVMALAFACCALFSYPVLLPQPQGVGVPTVIHAKRSAASLEEMERISRRGYLVLGGRPGEYAIPDFTAAMQPGAGFVTSVGTGVALVVFGAVHLAAWDLAFPSVLERLLWRVSAVLVTGLPLCWLLLLVGMKTVAGWEVFETRSGTGKKVFRRDWGSKLFLVVTLVVVVIYKVPRVYLIVEAVRSTYYLPPKAYAATWTSGFFRLG</sequence>
<evidence type="ECO:0000256" key="2">
    <source>
        <dbReference type="SAM" id="Phobius"/>
    </source>
</evidence>
<evidence type="ECO:0000313" key="4">
    <source>
        <dbReference type="Proteomes" id="UP001239445"/>
    </source>
</evidence>
<reference evidence="3" key="1">
    <citation type="submission" date="2023-06" db="EMBL/GenBank/DDBJ databases">
        <title>Genome-scale phylogeny and comparative genomics of the fungal order Sordariales.</title>
        <authorList>
            <consortium name="Lawrence Berkeley National Laboratory"/>
            <person name="Hensen N."/>
            <person name="Bonometti L."/>
            <person name="Westerberg I."/>
            <person name="Brannstrom I.O."/>
            <person name="Guillou S."/>
            <person name="Cros-Aarteil S."/>
            <person name="Calhoun S."/>
            <person name="Haridas S."/>
            <person name="Kuo A."/>
            <person name="Mondo S."/>
            <person name="Pangilinan J."/>
            <person name="Riley R."/>
            <person name="Labutti K."/>
            <person name="Andreopoulos B."/>
            <person name="Lipzen A."/>
            <person name="Chen C."/>
            <person name="Yanf M."/>
            <person name="Daum C."/>
            <person name="Ng V."/>
            <person name="Clum A."/>
            <person name="Steindorff A."/>
            <person name="Ohm R."/>
            <person name="Martin F."/>
            <person name="Silar P."/>
            <person name="Natvig D."/>
            <person name="Lalanne C."/>
            <person name="Gautier V."/>
            <person name="Ament-Velasquez S.L."/>
            <person name="Kruys A."/>
            <person name="Hutchinson M.I."/>
            <person name="Powell A.J."/>
            <person name="Barry K."/>
            <person name="Miller A.N."/>
            <person name="Grigoriev I.V."/>
            <person name="Debuchy R."/>
            <person name="Gladieux P."/>
            <person name="Thoren M.H."/>
            <person name="Johannesson H."/>
        </authorList>
    </citation>
    <scope>NUCLEOTIDE SEQUENCE</scope>
    <source>
        <strain evidence="3">PSN4</strain>
    </source>
</reference>
<dbReference type="EMBL" id="MU839828">
    <property type="protein sequence ID" value="KAK1758781.1"/>
    <property type="molecule type" value="Genomic_DNA"/>
</dbReference>
<gene>
    <name evidence="3" type="ORF">QBC47DRAFT_397603</name>
</gene>
<feature type="compositionally biased region" description="Pro residues" evidence="1">
    <location>
        <begin position="141"/>
        <end position="150"/>
    </location>
</feature>
<accession>A0AAJ0BMS2</accession>
<evidence type="ECO:0000256" key="1">
    <source>
        <dbReference type="SAM" id="MobiDB-lite"/>
    </source>
</evidence>
<feature type="transmembrane region" description="Helical" evidence="2">
    <location>
        <begin position="348"/>
        <end position="370"/>
    </location>
</feature>
<dbReference type="PANTHER" id="PTHR35043:SF7">
    <property type="entry name" value="TRANSCRIPTION FACTOR DOMAIN-CONTAINING PROTEIN"/>
    <property type="match status" value="1"/>
</dbReference>
<dbReference type="Proteomes" id="UP001239445">
    <property type="component" value="Unassembled WGS sequence"/>
</dbReference>
<keyword evidence="2" id="KW-0472">Membrane</keyword>
<dbReference type="PANTHER" id="PTHR35043">
    <property type="entry name" value="TRANSCRIPTION FACTOR DOMAIN-CONTAINING PROTEIN"/>
    <property type="match status" value="1"/>
</dbReference>
<comment type="caution">
    <text evidence="3">The sequence shown here is derived from an EMBL/GenBank/DDBJ whole genome shotgun (WGS) entry which is preliminary data.</text>
</comment>
<keyword evidence="4" id="KW-1185">Reference proteome</keyword>
<name>A0AAJ0BMS2_9PEZI</name>
<keyword evidence="2" id="KW-0812">Transmembrane</keyword>
<keyword evidence="2" id="KW-1133">Transmembrane helix</keyword>
<feature type="transmembrane region" description="Helical" evidence="2">
    <location>
        <begin position="429"/>
        <end position="448"/>
    </location>
</feature>
<dbReference type="AlphaFoldDB" id="A0AAJ0BMS2"/>